<dbReference type="GO" id="GO:0016020">
    <property type="term" value="C:membrane"/>
    <property type="evidence" value="ECO:0007669"/>
    <property type="project" value="InterPro"/>
</dbReference>
<evidence type="ECO:0000256" key="1">
    <source>
        <dbReference type="SAM" id="MobiDB-lite"/>
    </source>
</evidence>
<sequence>MKPIHIFLLILILINITFVFFQCSRIIHHLSTRQLNSLLHENSDEEAHVIGKFVDGKGPLAMKVVIPEGEPQHSHEPQRASPRLSKQDMNQPGAATNSNPPPSQPTLSQRDQFFAKQQQALPHLYESCQYQALEAFLKLQHHKIEPRKEPIKIYDGFTFNNEFEMLEVRLRTLSSVVDYFVIVEAPLSFQNKPKPLHFKNKIEEGWNVFEEFKHQILHVVVESKPPIFEYWENEVHFRNAIGTEGLAIVAMDRPETRPQDTDIILVTDVDEIVHPDVLGMFKYLDGWPQQLYRVQMRWTYYNYLWENQGKSWKMCVGVTWGALKNAKKEANQVRYNCLGLENLPTQVLDVIPQDVHQCHAGWHCSSCMHFSKFHSKVSSFAHSEHMEDFEKNQSRLEEFVREGIWYQSGKRQGVYISPEDLSETAIPNWLREEGAKVHPFLLPEEKPRRIANDIWSST</sequence>
<feature type="region of interest" description="Disordered" evidence="1">
    <location>
        <begin position="68"/>
        <end position="108"/>
    </location>
</feature>
<keyword evidence="2" id="KW-0812">Transmembrane</keyword>
<evidence type="ECO:0000313" key="4">
    <source>
        <dbReference type="EMBL" id="CAD9077694.1"/>
    </source>
</evidence>
<evidence type="ECO:0000256" key="2">
    <source>
        <dbReference type="SAM" id="Phobius"/>
    </source>
</evidence>
<feature type="transmembrane region" description="Helical" evidence="2">
    <location>
        <begin position="6"/>
        <end position="27"/>
    </location>
</feature>
<accession>A0A6U0JNM5</accession>
<evidence type="ECO:0008006" key="5">
    <source>
        <dbReference type="Google" id="ProtNLM"/>
    </source>
</evidence>
<dbReference type="InterPro" id="IPR006813">
    <property type="entry name" value="Glyco_trans_17"/>
</dbReference>
<dbReference type="Pfam" id="PF04724">
    <property type="entry name" value="Glyco_transf_17"/>
    <property type="match status" value="1"/>
</dbReference>
<evidence type="ECO:0000313" key="3">
    <source>
        <dbReference type="EMBL" id="CAD9077693.1"/>
    </source>
</evidence>
<reference evidence="3" key="1">
    <citation type="submission" date="2021-01" db="EMBL/GenBank/DDBJ databases">
        <authorList>
            <person name="Corre E."/>
            <person name="Pelletier E."/>
            <person name="Niang G."/>
            <person name="Scheremetjew M."/>
            <person name="Finn R."/>
            <person name="Kale V."/>
            <person name="Holt S."/>
            <person name="Cochrane G."/>
            <person name="Meng A."/>
            <person name="Brown T."/>
            <person name="Cohen L."/>
        </authorList>
    </citation>
    <scope>NUCLEOTIDE SEQUENCE</scope>
    <source>
        <strain evidence="3">WS</strain>
    </source>
</reference>
<gene>
    <name evidence="3" type="ORF">PCOS0759_LOCUS925</name>
    <name evidence="4" type="ORF">PCOS0759_LOCUS926</name>
</gene>
<keyword evidence="2" id="KW-1133">Transmembrane helix</keyword>
<protein>
    <recommendedName>
        <fullName evidence="5">Glycosyltransferase family 17 protein</fullName>
    </recommendedName>
</protein>
<organism evidence="3">
    <name type="scientific">Percolomonas cosmopolitus</name>
    <dbReference type="NCBI Taxonomy" id="63605"/>
    <lineage>
        <taxon>Eukaryota</taxon>
        <taxon>Discoba</taxon>
        <taxon>Heterolobosea</taxon>
        <taxon>Tetramitia</taxon>
        <taxon>Eutetramitia</taxon>
        <taxon>Percolomonadidae</taxon>
        <taxon>Percolomonas</taxon>
    </lineage>
</organism>
<dbReference type="EMBL" id="HBGD01001162">
    <property type="protein sequence ID" value="CAD9077694.1"/>
    <property type="molecule type" value="Transcribed_RNA"/>
</dbReference>
<feature type="compositionally biased region" description="Polar residues" evidence="1">
    <location>
        <begin position="87"/>
        <end position="98"/>
    </location>
</feature>
<name>A0A6U0JNM5_9EUKA</name>
<dbReference type="GO" id="GO:0006044">
    <property type="term" value="P:N-acetylglucosamine metabolic process"/>
    <property type="evidence" value="ECO:0007669"/>
    <property type="project" value="TreeGrafter"/>
</dbReference>
<dbReference type="PANTHER" id="PTHR12224">
    <property type="entry name" value="BETA-1,4-MANNOSYL-GLYCOPROTEIN BETA-1,4-N-ACETYLGLUCOSAMINYL-TRANSFERASE"/>
    <property type="match status" value="1"/>
</dbReference>
<proteinExistence type="predicted"/>
<dbReference type="AlphaFoldDB" id="A0A6U0JNM5"/>
<dbReference type="EMBL" id="HBGD01001161">
    <property type="protein sequence ID" value="CAD9077693.1"/>
    <property type="molecule type" value="Transcribed_RNA"/>
</dbReference>
<keyword evidence="2" id="KW-0472">Membrane</keyword>
<dbReference type="PANTHER" id="PTHR12224:SF0">
    <property type="entry name" value="BETA-1,4-MANNOSYL-GLYCOPROTEIN 4-BETA-N-ACETYLGLUCOSAMINYLTRANSFERASE"/>
    <property type="match status" value="1"/>
</dbReference>
<dbReference type="GO" id="GO:0003830">
    <property type="term" value="F:beta-1,4-mannosylglycoprotein 4-beta-N-acetylglucosaminyltransferase activity"/>
    <property type="evidence" value="ECO:0007669"/>
    <property type="project" value="InterPro"/>
</dbReference>